<feature type="transmembrane region" description="Helical" evidence="1">
    <location>
        <begin position="39"/>
        <end position="61"/>
    </location>
</feature>
<dbReference type="EMBL" id="JAAZIL010000014">
    <property type="protein sequence ID" value="NLZ24236.1"/>
    <property type="molecule type" value="Genomic_DNA"/>
</dbReference>
<protein>
    <recommendedName>
        <fullName evidence="4">YggT family protein</fullName>
    </recommendedName>
</protein>
<keyword evidence="1" id="KW-1133">Transmembrane helix</keyword>
<dbReference type="AlphaFoldDB" id="A0A847VCF7"/>
<dbReference type="Proteomes" id="UP000564033">
    <property type="component" value="Unassembled WGS sequence"/>
</dbReference>
<feature type="transmembrane region" description="Helical" evidence="1">
    <location>
        <begin position="6"/>
        <end position="27"/>
    </location>
</feature>
<feature type="transmembrane region" description="Helical" evidence="1">
    <location>
        <begin position="67"/>
        <end position="88"/>
    </location>
</feature>
<gene>
    <name evidence="2" type="ORF">GX888_00590</name>
</gene>
<comment type="caution">
    <text evidence="2">The sequence shown here is derived from an EMBL/GenBank/DDBJ whole genome shotgun (WGS) entry which is preliminary data.</text>
</comment>
<reference evidence="2 3" key="1">
    <citation type="journal article" date="2020" name="Biotechnol. Biofuels">
        <title>New insights from the biogas microbiome by comprehensive genome-resolved metagenomics of nearly 1600 species originating from multiple anaerobic digesters.</title>
        <authorList>
            <person name="Campanaro S."/>
            <person name="Treu L."/>
            <person name="Rodriguez-R L.M."/>
            <person name="Kovalovszki A."/>
            <person name="Ziels R.M."/>
            <person name="Maus I."/>
            <person name="Zhu X."/>
            <person name="Kougias P.G."/>
            <person name="Basile A."/>
            <person name="Luo G."/>
            <person name="Schluter A."/>
            <person name="Konstantinidis K.T."/>
            <person name="Angelidaki I."/>
        </authorList>
    </citation>
    <scope>NUCLEOTIDE SEQUENCE [LARGE SCALE GENOMIC DNA]</scope>
    <source>
        <strain evidence="2">AS19jrsBPTG_9</strain>
    </source>
</reference>
<organism evidence="2 3">
    <name type="scientific">Candidatus Dojkabacteria bacterium</name>
    <dbReference type="NCBI Taxonomy" id="2099670"/>
    <lineage>
        <taxon>Bacteria</taxon>
        <taxon>Candidatus Dojkabacteria</taxon>
    </lineage>
</organism>
<evidence type="ECO:0000313" key="2">
    <source>
        <dbReference type="EMBL" id="NLZ24236.1"/>
    </source>
</evidence>
<keyword evidence="1" id="KW-0812">Transmembrane</keyword>
<evidence type="ECO:0000256" key="1">
    <source>
        <dbReference type="SAM" id="Phobius"/>
    </source>
</evidence>
<evidence type="ECO:0000313" key="3">
    <source>
        <dbReference type="Proteomes" id="UP000564033"/>
    </source>
</evidence>
<name>A0A847VCF7_9BACT</name>
<evidence type="ECO:0008006" key="4">
    <source>
        <dbReference type="Google" id="ProtNLM"/>
    </source>
</evidence>
<accession>A0A847VCF7</accession>
<keyword evidence="1" id="KW-0472">Membrane</keyword>
<sequence length="94" mass="10913">MGLLFKILYSVTAFIETTIILRIFLNIFNVNTNHIIVSWIYDISHIFINPFEGIFPTYIYLNTYELSLTPIVALVFYIVIAFVLSQLAKIFSKT</sequence>
<proteinExistence type="predicted"/>